<organism evidence="1 2">
    <name type="scientific">Salinicola corii</name>
    <dbReference type="NCBI Taxonomy" id="2606937"/>
    <lineage>
        <taxon>Bacteria</taxon>
        <taxon>Pseudomonadati</taxon>
        <taxon>Pseudomonadota</taxon>
        <taxon>Gammaproteobacteria</taxon>
        <taxon>Oceanospirillales</taxon>
        <taxon>Halomonadaceae</taxon>
        <taxon>Salinicola</taxon>
    </lineage>
</organism>
<keyword evidence="2" id="KW-1185">Reference proteome</keyword>
<accession>A0A640WBZ8</accession>
<evidence type="ECO:0000313" key="2">
    <source>
        <dbReference type="Proteomes" id="UP000466024"/>
    </source>
</evidence>
<evidence type="ECO:0000313" key="1">
    <source>
        <dbReference type="EMBL" id="KAA0017128.1"/>
    </source>
</evidence>
<proteinExistence type="predicted"/>
<reference evidence="1 2" key="1">
    <citation type="submission" date="2019-08" db="EMBL/GenBank/DDBJ databases">
        <title>Bioinformatics analysis of the strain L3 and L5.</title>
        <authorList>
            <person name="Li X."/>
        </authorList>
    </citation>
    <scope>NUCLEOTIDE SEQUENCE [LARGE SCALE GENOMIC DNA]</scope>
    <source>
        <strain evidence="1 2">L3</strain>
    </source>
</reference>
<protein>
    <submittedName>
        <fullName evidence="1">Uncharacterized protein</fullName>
    </submittedName>
</protein>
<gene>
    <name evidence="1" type="ORF">F0A16_14075</name>
</gene>
<dbReference type="Proteomes" id="UP000466024">
    <property type="component" value="Unassembled WGS sequence"/>
</dbReference>
<dbReference type="AlphaFoldDB" id="A0A640WBZ8"/>
<dbReference type="EMBL" id="VTPX01000008">
    <property type="protein sequence ID" value="KAA0017128.1"/>
    <property type="molecule type" value="Genomic_DNA"/>
</dbReference>
<dbReference type="RefSeq" id="WP_149436040.1">
    <property type="nucleotide sequence ID" value="NZ_VTPX01000008.1"/>
</dbReference>
<name>A0A640WBZ8_9GAMM</name>
<comment type="caution">
    <text evidence="1">The sequence shown here is derived from an EMBL/GenBank/DDBJ whole genome shotgun (WGS) entry which is preliminary data.</text>
</comment>
<sequence length="100" mass="10627">MNAPAHDLLTRTGQPRCLIVGLMPAHTNAASLTGNLLERTHYPLSIERVGEVVAQGHIEDTGAGISLTLTNAQGVRVLNLHNGTPADATWALAKLLERLT</sequence>